<dbReference type="AlphaFoldDB" id="A0A518F0I9"/>
<keyword evidence="2" id="KW-1185">Reference proteome</keyword>
<dbReference type="RefSeq" id="WP_419190700.1">
    <property type="nucleotide sequence ID" value="NZ_CP036434.1"/>
</dbReference>
<evidence type="ECO:0000313" key="2">
    <source>
        <dbReference type="Proteomes" id="UP000320390"/>
    </source>
</evidence>
<protein>
    <submittedName>
        <fullName evidence="1">Uncharacterized protein</fullName>
    </submittedName>
</protein>
<accession>A0A518F0I9</accession>
<evidence type="ECO:0000313" key="1">
    <source>
        <dbReference type="EMBL" id="QDV09853.1"/>
    </source>
</evidence>
<gene>
    <name evidence="1" type="ORF">Poly30_54130</name>
</gene>
<name>A0A518F0I9_9BACT</name>
<sequence length="48" mass="5471">MWTSSFALIGMPGWLELAVVALALLVIVGPRLANFLARRSVERERFRR</sequence>
<proteinExistence type="predicted"/>
<dbReference type="Proteomes" id="UP000320390">
    <property type="component" value="Chromosome"/>
</dbReference>
<dbReference type="EMBL" id="CP036434">
    <property type="protein sequence ID" value="QDV09853.1"/>
    <property type="molecule type" value="Genomic_DNA"/>
</dbReference>
<organism evidence="1 2">
    <name type="scientific">Saltatorellus ferox</name>
    <dbReference type="NCBI Taxonomy" id="2528018"/>
    <lineage>
        <taxon>Bacteria</taxon>
        <taxon>Pseudomonadati</taxon>
        <taxon>Planctomycetota</taxon>
        <taxon>Planctomycetia</taxon>
        <taxon>Planctomycetia incertae sedis</taxon>
        <taxon>Saltatorellus</taxon>
    </lineage>
</organism>
<reference evidence="1 2" key="1">
    <citation type="submission" date="2019-02" db="EMBL/GenBank/DDBJ databases">
        <title>Deep-cultivation of Planctomycetes and their phenomic and genomic characterization uncovers novel biology.</title>
        <authorList>
            <person name="Wiegand S."/>
            <person name="Jogler M."/>
            <person name="Boedeker C."/>
            <person name="Pinto D."/>
            <person name="Vollmers J."/>
            <person name="Rivas-Marin E."/>
            <person name="Kohn T."/>
            <person name="Peeters S.H."/>
            <person name="Heuer A."/>
            <person name="Rast P."/>
            <person name="Oberbeckmann S."/>
            <person name="Bunk B."/>
            <person name="Jeske O."/>
            <person name="Meyerdierks A."/>
            <person name="Storesund J.E."/>
            <person name="Kallscheuer N."/>
            <person name="Luecker S."/>
            <person name="Lage O.M."/>
            <person name="Pohl T."/>
            <person name="Merkel B.J."/>
            <person name="Hornburger P."/>
            <person name="Mueller R.-W."/>
            <person name="Bruemmer F."/>
            <person name="Labrenz M."/>
            <person name="Spormann A.M."/>
            <person name="Op den Camp H."/>
            <person name="Overmann J."/>
            <person name="Amann R."/>
            <person name="Jetten M.S.M."/>
            <person name="Mascher T."/>
            <person name="Medema M.H."/>
            <person name="Devos D.P."/>
            <person name="Kaster A.-K."/>
            <person name="Ovreas L."/>
            <person name="Rohde M."/>
            <person name="Galperin M.Y."/>
            <person name="Jogler C."/>
        </authorList>
    </citation>
    <scope>NUCLEOTIDE SEQUENCE [LARGE SCALE GENOMIC DNA]</scope>
    <source>
        <strain evidence="1 2">Poly30</strain>
    </source>
</reference>